<name>A0A543G9T6_9PSEU</name>
<dbReference type="PANTHER" id="PTHR14911">
    <property type="entry name" value="THUMP DOMAIN-CONTAINING"/>
    <property type="match status" value="1"/>
</dbReference>
<dbReference type="AlphaFoldDB" id="A0A543G9T6"/>
<keyword evidence="2" id="KW-0489">Methyltransferase</keyword>
<comment type="caution">
    <text evidence="2">The sequence shown here is derived from an EMBL/GenBank/DDBJ whole genome shotgun (WGS) entry which is preliminary data.</text>
</comment>
<dbReference type="Gene3D" id="3.40.50.150">
    <property type="entry name" value="Vaccinia Virus protein VP39"/>
    <property type="match status" value="1"/>
</dbReference>
<evidence type="ECO:0000259" key="1">
    <source>
        <dbReference type="Pfam" id="PF01170"/>
    </source>
</evidence>
<dbReference type="InterPro" id="IPR000241">
    <property type="entry name" value="RlmKL-like_Mtase"/>
</dbReference>
<protein>
    <submittedName>
        <fullName evidence="2">23S rRNA G2445 N2-methylase RlmL</fullName>
    </submittedName>
</protein>
<dbReference type="Gene3D" id="3.30.2130.30">
    <property type="match status" value="1"/>
</dbReference>
<accession>A0A543G9T6</accession>
<dbReference type="OrthoDB" id="9795864at2"/>
<dbReference type="PANTHER" id="PTHR14911:SF13">
    <property type="entry name" value="TRNA (GUANINE(6)-N2)-METHYLTRANSFERASE THUMP3"/>
    <property type="match status" value="1"/>
</dbReference>
<evidence type="ECO:0000313" key="2">
    <source>
        <dbReference type="EMBL" id="TQM42843.1"/>
    </source>
</evidence>
<keyword evidence="2" id="KW-0808">Transferase</keyword>
<organism evidence="2 3">
    <name type="scientific">Pseudonocardia cypriaca</name>
    <dbReference type="NCBI Taxonomy" id="882449"/>
    <lineage>
        <taxon>Bacteria</taxon>
        <taxon>Bacillati</taxon>
        <taxon>Actinomycetota</taxon>
        <taxon>Actinomycetes</taxon>
        <taxon>Pseudonocardiales</taxon>
        <taxon>Pseudonocardiaceae</taxon>
        <taxon>Pseudonocardia</taxon>
    </lineage>
</organism>
<reference evidence="2 3" key="1">
    <citation type="submission" date="2019-06" db="EMBL/GenBank/DDBJ databases">
        <title>Sequencing the genomes of 1000 actinobacteria strains.</title>
        <authorList>
            <person name="Klenk H.-P."/>
        </authorList>
    </citation>
    <scope>NUCLEOTIDE SEQUENCE [LARGE SCALE GENOMIC DNA]</scope>
    <source>
        <strain evidence="2 3">DSM 45511</strain>
    </source>
</reference>
<feature type="domain" description="Ribosomal RNA large subunit methyltransferase K/L-like methyltransferase" evidence="1">
    <location>
        <begin position="175"/>
        <end position="312"/>
    </location>
</feature>
<sequence length="342" mass="35177">MTAARLVARCVRGVEEVLADEVGGLGTVRAVGHREVRFTARADPAVLGLTTADDVFVVATEADGIGRARAGLDRLRYAVAAADLDRVLRDREGCGGPPGAGTIDVSASVLGRRAFNRYDLEDAAGAVLSRRLGLPYRSRRGGVRPPEGGSSWRVTVVDDRATVALRIPARPLHRRSYKAASVPGTLHPPLAAAMLRLAGPGKVLLDPCCGAGTIAVEAALAGTAARVLGSDADPAALAASVANGRGAGVIWALADAGALPLADGAVDRVVVNPPWARQVRPRGCLAGGPDRLWREVRRVLAPAGRVVALLPEPCAPAGLVVERVLPVSLFGAHPVVAVLASG</sequence>
<gene>
    <name evidence="2" type="ORF">FB388_0179</name>
</gene>
<dbReference type="SUPFAM" id="SSF53335">
    <property type="entry name" value="S-adenosyl-L-methionine-dependent methyltransferases"/>
    <property type="match status" value="1"/>
</dbReference>
<dbReference type="InterPro" id="IPR029063">
    <property type="entry name" value="SAM-dependent_MTases_sf"/>
</dbReference>
<dbReference type="EMBL" id="VFPH01000001">
    <property type="protein sequence ID" value="TQM42843.1"/>
    <property type="molecule type" value="Genomic_DNA"/>
</dbReference>
<evidence type="ECO:0000313" key="3">
    <source>
        <dbReference type="Proteomes" id="UP000319818"/>
    </source>
</evidence>
<proteinExistence type="predicted"/>
<dbReference type="RefSeq" id="WP_142095641.1">
    <property type="nucleotide sequence ID" value="NZ_VFPH01000001.1"/>
</dbReference>
<dbReference type="GO" id="GO:0030488">
    <property type="term" value="P:tRNA methylation"/>
    <property type="evidence" value="ECO:0007669"/>
    <property type="project" value="TreeGrafter"/>
</dbReference>
<dbReference type="CDD" id="cd02440">
    <property type="entry name" value="AdoMet_MTases"/>
    <property type="match status" value="1"/>
</dbReference>
<keyword evidence="3" id="KW-1185">Reference proteome</keyword>
<dbReference type="GO" id="GO:0016423">
    <property type="term" value="F:tRNA (guanine) methyltransferase activity"/>
    <property type="evidence" value="ECO:0007669"/>
    <property type="project" value="TreeGrafter"/>
</dbReference>
<dbReference type="Pfam" id="PF01170">
    <property type="entry name" value="UPF0020"/>
    <property type="match status" value="1"/>
</dbReference>
<dbReference type="Proteomes" id="UP000319818">
    <property type="component" value="Unassembled WGS sequence"/>
</dbReference>